<sequence length="117" mass="12349">MANGASGKNVLTVVSSDPGVFSAQTFSADFILDGEVNKTQILHIFSSEFFPEAIQDWPIKPMSLNLQNNVADFGAQYILFYNDDGADKSPVSSGQGELTAAIEAKGGKASVFTILAG</sequence>
<comment type="caution">
    <text evidence="1">The sequence shown here is derived from an EMBL/GenBank/DDBJ whole genome shotgun (WGS) entry which is preliminary data.</text>
</comment>
<dbReference type="EMBL" id="MPGH01000014">
    <property type="protein sequence ID" value="OLN96734.1"/>
    <property type="molecule type" value="Genomic_DNA"/>
</dbReference>
<accession>A0A1Q8S5K1</accession>
<dbReference type="AlphaFoldDB" id="A0A1Q8S5K1"/>
<evidence type="ECO:0000313" key="2">
    <source>
        <dbReference type="Proteomes" id="UP000186583"/>
    </source>
</evidence>
<evidence type="ECO:0000313" key="1">
    <source>
        <dbReference type="EMBL" id="OLN96734.1"/>
    </source>
</evidence>
<dbReference type="Proteomes" id="UP000186583">
    <property type="component" value="Unassembled WGS sequence"/>
</dbReference>
<proteinExistence type="predicted"/>
<organism evidence="1 2">
    <name type="scientific">Colletotrichum chlorophyti</name>
    <dbReference type="NCBI Taxonomy" id="708187"/>
    <lineage>
        <taxon>Eukaryota</taxon>
        <taxon>Fungi</taxon>
        <taxon>Dikarya</taxon>
        <taxon>Ascomycota</taxon>
        <taxon>Pezizomycotina</taxon>
        <taxon>Sordariomycetes</taxon>
        <taxon>Hypocreomycetidae</taxon>
        <taxon>Glomerellales</taxon>
        <taxon>Glomerellaceae</taxon>
        <taxon>Colletotrichum</taxon>
    </lineage>
</organism>
<gene>
    <name evidence="1" type="ORF">CCHL11_02414</name>
</gene>
<dbReference type="STRING" id="708187.A0A1Q8S5K1"/>
<protein>
    <submittedName>
        <fullName evidence="1">Uncharacterized protein</fullName>
    </submittedName>
</protein>
<keyword evidence="2" id="KW-1185">Reference proteome</keyword>
<reference evidence="1 2" key="1">
    <citation type="submission" date="2016-11" db="EMBL/GenBank/DDBJ databases">
        <title>Draft Genome Assembly of Colletotrichum chlorophyti a pathogen of herbaceous plants.</title>
        <authorList>
            <person name="Gan P."/>
            <person name="Narusaka M."/>
            <person name="Tsushima A."/>
            <person name="Narusaka Y."/>
            <person name="Takano Y."/>
            <person name="Shirasu K."/>
        </authorList>
    </citation>
    <scope>NUCLEOTIDE SEQUENCE [LARGE SCALE GENOMIC DNA]</scope>
    <source>
        <strain evidence="1 2">NTL11</strain>
    </source>
</reference>
<name>A0A1Q8S5K1_9PEZI</name>